<protein>
    <submittedName>
        <fullName evidence="1">Uncharacterized protein</fullName>
    </submittedName>
</protein>
<proteinExistence type="predicted"/>
<accession>A0A328NSB6</accession>
<evidence type="ECO:0000313" key="1">
    <source>
        <dbReference type="EMBL" id="RAO38416.1"/>
    </source>
</evidence>
<evidence type="ECO:0000313" key="2">
    <source>
        <dbReference type="Proteomes" id="UP000249419"/>
    </source>
</evidence>
<comment type="caution">
    <text evidence="1">The sequence shown here is derived from an EMBL/GenBank/DDBJ whole genome shotgun (WGS) entry which is preliminary data.</text>
</comment>
<gene>
    <name evidence="1" type="ORF">PSN13_00883</name>
</gene>
<dbReference type="Proteomes" id="UP000249419">
    <property type="component" value="Unassembled WGS sequence"/>
</dbReference>
<name>A0A328NSB6_9ACTN</name>
<organism evidence="1 2">
    <name type="scientific">Micromonospora saelicesensis</name>
    <dbReference type="NCBI Taxonomy" id="285676"/>
    <lineage>
        <taxon>Bacteria</taxon>
        <taxon>Bacillati</taxon>
        <taxon>Actinomycetota</taxon>
        <taxon>Actinomycetes</taxon>
        <taxon>Micromonosporales</taxon>
        <taxon>Micromonosporaceae</taxon>
        <taxon>Micromonospora</taxon>
    </lineage>
</organism>
<dbReference type="AlphaFoldDB" id="A0A328NSB6"/>
<sequence>MMPIEIDGWGDVETLHRRRRLAVLTRPEGAREPLHADNGQRSLSWPLAVLNLACERPIRAITAYRMVPGSWMLYTRNLHGPADHCFVPSEVARWDPRPDRIAPGSPSTLDSAELRRVARLAGALDDHLNARRLKDWQIAAFWHAVDRLLHVSYHTQIRRLSDSQPEPLSYMDPAEATVQLVAALEGLFDDEGSHDDVTRRLAQRVAILASTDTDDRRQVRDRIIRHYRIRSARAHGKLKRSQGIDVADLRRLVRAAVLGWVALAPMFDVKGAMAKALDDALVSPDSVGREVTARISRLRLET</sequence>
<dbReference type="EMBL" id="PYAG01000003">
    <property type="protein sequence ID" value="RAO38416.1"/>
    <property type="molecule type" value="Genomic_DNA"/>
</dbReference>
<reference evidence="1 2" key="1">
    <citation type="submission" date="2018-03" db="EMBL/GenBank/DDBJ databases">
        <title>Defining the species Micromonospora saelicesensis and Micromonospora noduli under the framework of genomics.</title>
        <authorList>
            <person name="Riesco R."/>
            <person name="Trujillo M.E."/>
        </authorList>
    </citation>
    <scope>NUCLEOTIDE SEQUENCE [LARGE SCALE GENOMIC DNA]</scope>
    <source>
        <strain evidence="1 2">PSN13</strain>
    </source>
</reference>